<evidence type="ECO:0000313" key="6">
    <source>
        <dbReference type="Proteomes" id="UP001499987"/>
    </source>
</evidence>
<reference evidence="5 6" key="1">
    <citation type="journal article" date="2019" name="Int. J. Syst. Evol. Microbiol.">
        <title>The Global Catalogue of Microorganisms (GCM) 10K type strain sequencing project: providing services to taxonomists for standard genome sequencing and annotation.</title>
        <authorList>
            <consortium name="The Broad Institute Genomics Platform"/>
            <consortium name="The Broad Institute Genome Sequencing Center for Infectious Disease"/>
            <person name="Wu L."/>
            <person name="Ma J."/>
        </authorList>
    </citation>
    <scope>NUCLEOTIDE SEQUENCE [LARGE SCALE GENOMIC DNA]</scope>
    <source>
        <strain evidence="5 6">JCM 13002</strain>
    </source>
</reference>
<name>A0ABN1TEU2_9ACTN</name>
<evidence type="ECO:0000259" key="4">
    <source>
        <dbReference type="Pfam" id="PF13193"/>
    </source>
</evidence>
<evidence type="ECO:0008006" key="7">
    <source>
        <dbReference type="Google" id="ProtNLM"/>
    </source>
</evidence>
<feature type="transmembrane region" description="Helical" evidence="2">
    <location>
        <begin position="655"/>
        <end position="676"/>
    </location>
</feature>
<dbReference type="EMBL" id="BAAALD010000015">
    <property type="protein sequence ID" value="GAA1079525.1"/>
    <property type="molecule type" value="Genomic_DNA"/>
</dbReference>
<dbReference type="RefSeq" id="WP_344623378.1">
    <property type="nucleotide sequence ID" value="NZ_BAAALD010000015.1"/>
</dbReference>
<feature type="transmembrane region" description="Helical" evidence="2">
    <location>
        <begin position="618"/>
        <end position="635"/>
    </location>
</feature>
<gene>
    <name evidence="5" type="ORF">GCM10009663_22360</name>
</gene>
<sequence>MQGEAQTVHGLFEEQAVRAPDASAVVCGEVRLTYGELDRRANRLARHLAGLGLGPGGFAAVALGRSTELITALLAVLKTGAAYVPLEPTGPDRTIRHVLADAAPAVVVTEEVHRVRLADSGEGALLCLDTSAAAAASEDDGPLAVGLTSGDPACVFYTSGSTGLPKGALVEHRNLLHSHRGWREVYGLTPADRFLQTATLEFDVFTADWIRALCTGGTLVMAKRNFTLDRTAELSELHRLVVDERITVMETNVHTARRLLDHLQPRGLELGALRLLTVGAEKWYLDEQLRMQRYLGPGVRVINVYGVAEAGVDSTYFDPADLGGDVEQPERISLIGRPFPGNGVHLIGPDDRPVPDGDIGEICLTGPGVGRGYPRLPDLTGSRFAFLPGIDDRAYRTGDLARRRADGLLEYVGRDSGAGTANAAEAEAVLRGHPEVRECAVTVLGPEQGSARRPLVAYVVAAEGTRPEASAVREYLAERLPKQLVPEAVVPVPALPRTRAGKLDRAALPLPAPRGHADGAGKASGKTSGSVKGGGGRAEADGFTRGCLVVLVLVFAFFGSASLTSTLWPGSTDLSAVPGSYTLAFSVLYGAEWLGFALGTAFLLFGHPAVARLGRGPVLTRFTHLAIVWLLAAWWPQDNMYRLTNPTDWGRQAFMVYTFNVTLIVAAAIVGSFMFAQGSAAARTVTGRRGPSQDGR</sequence>
<dbReference type="PROSITE" id="PS00455">
    <property type="entry name" value="AMP_BINDING"/>
    <property type="match status" value="1"/>
</dbReference>
<comment type="caution">
    <text evidence="5">The sequence shown here is derived from an EMBL/GenBank/DDBJ whole genome shotgun (WGS) entry which is preliminary data.</text>
</comment>
<dbReference type="CDD" id="cd05930">
    <property type="entry name" value="A_NRPS"/>
    <property type="match status" value="1"/>
</dbReference>
<dbReference type="Pfam" id="PF00501">
    <property type="entry name" value="AMP-binding"/>
    <property type="match status" value="1"/>
</dbReference>
<feature type="region of interest" description="Disordered" evidence="1">
    <location>
        <begin position="511"/>
        <end position="538"/>
    </location>
</feature>
<dbReference type="InterPro" id="IPR000873">
    <property type="entry name" value="AMP-dep_synth/lig_dom"/>
</dbReference>
<feature type="transmembrane region" description="Helical" evidence="2">
    <location>
        <begin position="580"/>
        <end position="606"/>
    </location>
</feature>
<proteinExistence type="predicted"/>
<dbReference type="Gene3D" id="3.30.300.30">
    <property type="match status" value="1"/>
</dbReference>
<dbReference type="PANTHER" id="PTHR45527">
    <property type="entry name" value="NONRIBOSOMAL PEPTIDE SYNTHETASE"/>
    <property type="match status" value="1"/>
</dbReference>
<feature type="domain" description="AMP-binding enzyme C-terminal" evidence="4">
    <location>
        <begin position="425"/>
        <end position="502"/>
    </location>
</feature>
<feature type="transmembrane region" description="Helical" evidence="2">
    <location>
        <begin position="547"/>
        <end position="568"/>
    </location>
</feature>
<evidence type="ECO:0000256" key="1">
    <source>
        <dbReference type="SAM" id="MobiDB-lite"/>
    </source>
</evidence>
<organism evidence="5 6">
    <name type="scientific">Kitasatospora arboriphila</name>
    <dbReference type="NCBI Taxonomy" id="258052"/>
    <lineage>
        <taxon>Bacteria</taxon>
        <taxon>Bacillati</taxon>
        <taxon>Actinomycetota</taxon>
        <taxon>Actinomycetes</taxon>
        <taxon>Kitasatosporales</taxon>
        <taxon>Streptomycetaceae</taxon>
        <taxon>Kitasatospora</taxon>
    </lineage>
</organism>
<evidence type="ECO:0000313" key="5">
    <source>
        <dbReference type="EMBL" id="GAA1079525.1"/>
    </source>
</evidence>
<keyword evidence="2" id="KW-0812">Transmembrane</keyword>
<protein>
    <recommendedName>
        <fullName evidence="7">Amino acid adenylation domain-containing protein</fullName>
    </recommendedName>
</protein>
<keyword evidence="6" id="KW-1185">Reference proteome</keyword>
<keyword evidence="2" id="KW-1133">Transmembrane helix</keyword>
<feature type="domain" description="AMP-dependent synthetase/ligase" evidence="3">
    <location>
        <begin position="12"/>
        <end position="373"/>
    </location>
</feature>
<dbReference type="InterPro" id="IPR042099">
    <property type="entry name" value="ANL_N_sf"/>
</dbReference>
<dbReference type="Pfam" id="PF13193">
    <property type="entry name" value="AMP-binding_C"/>
    <property type="match status" value="1"/>
</dbReference>
<dbReference type="PANTHER" id="PTHR45527:SF1">
    <property type="entry name" value="FATTY ACID SYNTHASE"/>
    <property type="match status" value="1"/>
</dbReference>
<evidence type="ECO:0000259" key="3">
    <source>
        <dbReference type="Pfam" id="PF00501"/>
    </source>
</evidence>
<dbReference type="SUPFAM" id="SSF56801">
    <property type="entry name" value="Acetyl-CoA synthetase-like"/>
    <property type="match status" value="1"/>
</dbReference>
<dbReference type="InterPro" id="IPR020845">
    <property type="entry name" value="AMP-binding_CS"/>
</dbReference>
<accession>A0ABN1TEU2</accession>
<keyword evidence="2" id="KW-0472">Membrane</keyword>
<feature type="compositionally biased region" description="Low complexity" evidence="1">
    <location>
        <begin position="520"/>
        <end position="530"/>
    </location>
</feature>
<dbReference type="InterPro" id="IPR025110">
    <property type="entry name" value="AMP-bd_C"/>
</dbReference>
<dbReference type="Gene3D" id="3.40.50.12780">
    <property type="entry name" value="N-terminal domain of ligase-like"/>
    <property type="match status" value="1"/>
</dbReference>
<dbReference type="InterPro" id="IPR045851">
    <property type="entry name" value="AMP-bd_C_sf"/>
</dbReference>
<evidence type="ECO:0000256" key="2">
    <source>
        <dbReference type="SAM" id="Phobius"/>
    </source>
</evidence>
<dbReference type="Proteomes" id="UP001499987">
    <property type="component" value="Unassembled WGS sequence"/>
</dbReference>